<feature type="domain" description="DUF202" evidence="8">
    <location>
        <begin position="306"/>
        <end position="415"/>
    </location>
</feature>
<keyword evidence="3 7" id="KW-0812">Transmembrane</keyword>
<dbReference type="AlphaFoldDB" id="A0AAV9J532"/>
<accession>A0AAV9J532</accession>
<feature type="region of interest" description="Disordered" evidence="6">
    <location>
        <begin position="226"/>
        <end position="281"/>
    </location>
</feature>
<name>A0AAV9J532_9PEZI</name>
<feature type="compositionally biased region" description="Low complexity" evidence="6">
    <location>
        <begin position="254"/>
        <end position="266"/>
    </location>
</feature>
<dbReference type="PANTHER" id="PTHR34187:SF2">
    <property type="entry name" value="DUF202 DOMAIN-CONTAINING PROTEIN"/>
    <property type="match status" value="1"/>
</dbReference>
<comment type="subcellular location">
    <subcellularLocation>
        <location evidence="1">Cell membrane</location>
        <topology evidence="1">Multi-pass membrane protein</topology>
    </subcellularLocation>
</comment>
<evidence type="ECO:0000256" key="6">
    <source>
        <dbReference type="SAM" id="MobiDB-lite"/>
    </source>
</evidence>
<feature type="transmembrane region" description="Helical" evidence="7">
    <location>
        <begin position="429"/>
        <end position="451"/>
    </location>
</feature>
<organism evidence="9 10">
    <name type="scientific">Oleoguttula mirabilis</name>
    <dbReference type="NCBI Taxonomy" id="1507867"/>
    <lineage>
        <taxon>Eukaryota</taxon>
        <taxon>Fungi</taxon>
        <taxon>Dikarya</taxon>
        <taxon>Ascomycota</taxon>
        <taxon>Pezizomycotina</taxon>
        <taxon>Dothideomycetes</taxon>
        <taxon>Dothideomycetidae</taxon>
        <taxon>Mycosphaerellales</taxon>
        <taxon>Teratosphaeriaceae</taxon>
        <taxon>Oleoguttula</taxon>
    </lineage>
</organism>
<evidence type="ECO:0000256" key="5">
    <source>
        <dbReference type="ARBA" id="ARBA00023136"/>
    </source>
</evidence>
<keyword evidence="2" id="KW-1003">Cell membrane</keyword>
<dbReference type="Pfam" id="PF02656">
    <property type="entry name" value="DUF202"/>
    <property type="match status" value="1"/>
</dbReference>
<dbReference type="GO" id="GO:0005886">
    <property type="term" value="C:plasma membrane"/>
    <property type="evidence" value="ECO:0007669"/>
    <property type="project" value="UniProtKB-SubCell"/>
</dbReference>
<keyword evidence="5 7" id="KW-0472">Membrane</keyword>
<dbReference type="PANTHER" id="PTHR34187">
    <property type="entry name" value="FGR18P"/>
    <property type="match status" value="1"/>
</dbReference>
<dbReference type="InterPro" id="IPR052053">
    <property type="entry name" value="IM_YidH-like"/>
</dbReference>
<dbReference type="Proteomes" id="UP001324427">
    <property type="component" value="Unassembled WGS sequence"/>
</dbReference>
<keyword evidence="4 7" id="KW-1133">Transmembrane helix</keyword>
<evidence type="ECO:0000259" key="8">
    <source>
        <dbReference type="Pfam" id="PF02656"/>
    </source>
</evidence>
<evidence type="ECO:0000256" key="1">
    <source>
        <dbReference type="ARBA" id="ARBA00004651"/>
    </source>
</evidence>
<feature type="compositionally biased region" description="Polar residues" evidence="6">
    <location>
        <begin position="180"/>
        <end position="190"/>
    </location>
</feature>
<reference evidence="9 10" key="1">
    <citation type="submission" date="2021-11" db="EMBL/GenBank/DDBJ databases">
        <title>Black yeast isolated from Biological Soil Crust.</title>
        <authorList>
            <person name="Kurbessoian T."/>
        </authorList>
    </citation>
    <scope>NUCLEOTIDE SEQUENCE [LARGE SCALE GENOMIC DNA]</scope>
    <source>
        <strain evidence="9 10">CCFEE 5522</strain>
    </source>
</reference>
<gene>
    <name evidence="9" type="ORF">LTR36_010354</name>
</gene>
<evidence type="ECO:0000256" key="7">
    <source>
        <dbReference type="SAM" id="Phobius"/>
    </source>
</evidence>
<dbReference type="EMBL" id="JAVFHQ010000083">
    <property type="protein sequence ID" value="KAK4539766.1"/>
    <property type="molecule type" value="Genomic_DNA"/>
</dbReference>
<feature type="compositionally biased region" description="Basic and acidic residues" evidence="6">
    <location>
        <begin position="239"/>
        <end position="248"/>
    </location>
</feature>
<evidence type="ECO:0000256" key="4">
    <source>
        <dbReference type="ARBA" id="ARBA00022989"/>
    </source>
</evidence>
<protein>
    <recommendedName>
        <fullName evidence="8">DUF202 domain-containing protein</fullName>
    </recommendedName>
</protein>
<sequence>MAPLPCSPVSNSTASGSQSHSTTDDSDDSLTTPRPGPSDPAQRTLANLSRPSIPILSSSPESSKSPRSPQSTKAFPSASAARASPPDSGKREDLFDRQTEGQRRNPYTYGASPKNMPAAAESSTTIPQPPERQRSVSFSPQITQGKAERSGSYSSGYMMGRRHSPNVSPHGEVRNRQLSEQETGESSADESTAIFPRDRIGAARPGNSTLGTYGAMAGEHLNGARAEPASVGGTAGYDGSHDDPGEGPRRRKASSAGKSKSRTASTRGRQTPAEENNEDSEQDGWWRVLVDKYGSVELENKGSTARDHLALERTFLAWLRTSLSFASIGIAVTQLFRLNTSLASSDGDTAATSSLSSLSGLQQQSSSSSSSQQSIPSAAETHKLRQVGKPLGATFLGVSILILLLGFHRYFESQHYVIRGKFPASRGSIILVSLVACGLIVASLIVVVAVAPSAFEK</sequence>
<feature type="transmembrane region" description="Helical" evidence="7">
    <location>
        <begin position="391"/>
        <end position="408"/>
    </location>
</feature>
<dbReference type="InterPro" id="IPR003807">
    <property type="entry name" value="DUF202"/>
</dbReference>
<feature type="region of interest" description="Disordered" evidence="6">
    <location>
        <begin position="1"/>
        <end position="211"/>
    </location>
</feature>
<evidence type="ECO:0000313" key="10">
    <source>
        <dbReference type="Proteomes" id="UP001324427"/>
    </source>
</evidence>
<evidence type="ECO:0000256" key="2">
    <source>
        <dbReference type="ARBA" id="ARBA00022475"/>
    </source>
</evidence>
<feature type="compositionally biased region" description="Low complexity" evidence="6">
    <location>
        <begin position="150"/>
        <end position="159"/>
    </location>
</feature>
<proteinExistence type="predicted"/>
<keyword evidence="10" id="KW-1185">Reference proteome</keyword>
<feature type="compositionally biased region" description="Polar residues" evidence="6">
    <location>
        <begin position="135"/>
        <end position="144"/>
    </location>
</feature>
<evidence type="ECO:0000256" key="3">
    <source>
        <dbReference type="ARBA" id="ARBA00022692"/>
    </source>
</evidence>
<comment type="caution">
    <text evidence="9">The sequence shown here is derived from an EMBL/GenBank/DDBJ whole genome shotgun (WGS) entry which is preliminary data.</text>
</comment>
<evidence type="ECO:0000313" key="9">
    <source>
        <dbReference type="EMBL" id="KAK4539766.1"/>
    </source>
</evidence>
<feature type="compositionally biased region" description="Low complexity" evidence="6">
    <location>
        <begin position="48"/>
        <end position="86"/>
    </location>
</feature>
<feature type="compositionally biased region" description="Basic and acidic residues" evidence="6">
    <location>
        <begin position="88"/>
        <end position="103"/>
    </location>
</feature>